<feature type="signal peptide" evidence="2">
    <location>
        <begin position="1"/>
        <end position="22"/>
    </location>
</feature>
<evidence type="ECO:0000256" key="1">
    <source>
        <dbReference type="ARBA" id="ARBA00022729"/>
    </source>
</evidence>
<dbReference type="GO" id="GO:0016491">
    <property type="term" value="F:oxidoreductase activity"/>
    <property type="evidence" value="ECO:0007669"/>
    <property type="project" value="TreeGrafter"/>
</dbReference>
<keyword evidence="1 2" id="KW-0732">Signal</keyword>
<dbReference type="RefSeq" id="WP_135868670.1">
    <property type="nucleotide sequence ID" value="NZ_SRSC01000001.1"/>
</dbReference>
<comment type="caution">
    <text evidence="3">The sequence shown here is derived from an EMBL/GenBank/DDBJ whole genome shotgun (WGS) entry which is preliminary data.</text>
</comment>
<evidence type="ECO:0000313" key="4">
    <source>
        <dbReference type="Proteomes" id="UP000306416"/>
    </source>
</evidence>
<dbReference type="Proteomes" id="UP000306416">
    <property type="component" value="Unassembled WGS sequence"/>
</dbReference>
<protein>
    <submittedName>
        <fullName evidence="3">Uncharacterized protein</fullName>
    </submittedName>
</protein>
<evidence type="ECO:0000313" key="3">
    <source>
        <dbReference type="EMBL" id="TGU74337.1"/>
    </source>
</evidence>
<proteinExistence type="predicted"/>
<gene>
    <name evidence="3" type="ORF">E4633_02415</name>
</gene>
<dbReference type="InterPro" id="IPR036280">
    <property type="entry name" value="Multihaem_cyt_sf"/>
</dbReference>
<accession>A0A4S1CKT5</accession>
<keyword evidence="4" id="KW-1185">Reference proteome</keyword>
<sequence length="672" mass="72226">MKKTALVGGVLLAASCYGTAFAATLSVQTATNKLNYGQSSVVTVKANAELSTTRITTSKIRYANVTIKSPTGTTLLNGVAMSKDPYTGFAYYNYTLSSSAPKGTYTATVSFTDTSSNTGTGSTTFKVQLPVPSHASYVTAYNGPATCITSACHAGQASAMFGSVHYQWTGDNQKAIELAASGSKASKMGGINNFCIQPDMNWLTIFAKTDGTTGPGGCAVCHAGNGLKPSTTSSQAQLENIDCLMCHGNGYSRKVIQNADGTFSMVPADGLNVLSIAQNVIRPTRTTCMRCHEKSGGGDNYKRGDIESTNKVCTKAYDVHMGSDGQNFACQECHRTEGHRMAGRGSDMRALDTTRVLSCENCHSRIPHRSTNVSYNDLNRHSDKVNCSVCHVPTFAKTIPTDTHRNWAVMEIDTAKALWDPEMTKGTNIMPTYAWFNGFSHFYKFKDPVSLDARGVQVISSPDGAFVDPTGKFSKLYPFKLHTGSQPMETTTKQLLPVKNKYAFETGDINTAIQLGAAAQGMTYNAHAFVPTEQYEGIFHGVGPKTTAVSCSNGGCHPQVTAGANRIPFASLGYVRRGTTAQMCDVCHSAKTYTSFTSLHSNHRDRKNCAACHGTGYPLKEPTTTLCDNCHSRETFTNANDIHSRHVQGKGYDCSNCHTFSAGMTGGHSEEH</sequence>
<dbReference type="PROSITE" id="PS51257">
    <property type="entry name" value="PROKAR_LIPOPROTEIN"/>
    <property type="match status" value="1"/>
</dbReference>
<feature type="chain" id="PRO_5020610291" evidence="2">
    <location>
        <begin position="23"/>
        <end position="672"/>
    </location>
</feature>
<evidence type="ECO:0000256" key="2">
    <source>
        <dbReference type="SAM" id="SignalP"/>
    </source>
</evidence>
<name>A0A4S1CKT5_9BACT</name>
<dbReference type="Gene3D" id="1.10.1130.10">
    <property type="entry name" value="Flavocytochrome C3, Chain A"/>
    <property type="match status" value="1"/>
</dbReference>
<dbReference type="PANTHER" id="PTHR35038:SF5">
    <property type="entry name" value="CYTOCHROME C-TYPE PROTEIN NRFB"/>
    <property type="match status" value="1"/>
</dbReference>
<dbReference type="PANTHER" id="PTHR35038">
    <property type="entry name" value="DISSIMILATORY SULFITE REDUCTASE SIRA"/>
    <property type="match status" value="1"/>
</dbReference>
<dbReference type="Pfam" id="PF11783">
    <property type="entry name" value="Cytochrome_cB"/>
    <property type="match status" value="1"/>
</dbReference>
<dbReference type="EMBL" id="SRSC01000001">
    <property type="protein sequence ID" value="TGU74337.1"/>
    <property type="molecule type" value="Genomic_DNA"/>
</dbReference>
<dbReference type="AlphaFoldDB" id="A0A4S1CKT5"/>
<dbReference type="SUPFAM" id="SSF48695">
    <property type="entry name" value="Multiheme cytochromes"/>
    <property type="match status" value="2"/>
</dbReference>
<organism evidence="3 4">
    <name type="scientific">Geomonas terrae</name>
    <dbReference type="NCBI Taxonomy" id="2562681"/>
    <lineage>
        <taxon>Bacteria</taxon>
        <taxon>Pseudomonadati</taxon>
        <taxon>Thermodesulfobacteriota</taxon>
        <taxon>Desulfuromonadia</taxon>
        <taxon>Geobacterales</taxon>
        <taxon>Geobacteraceae</taxon>
        <taxon>Geomonas</taxon>
    </lineage>
</organism>
<dbReference type="InterPro" id="IPR024673">
    <property type="entry name" value="Octahem_Cyt_c"/>
</dbReference>
<reference evidence="3 4" key="1">
    <citation type="submission" date="2019-04" db="EMBL/GenBank/DDBJ databases">
        <title>Geobacter oryzae sp. nov., ferric-reducing bacteria isolated from paddy soil.</title>
        <authorList>
            <person name="Xu Z."/>
            <person name="Masuda Y."/>
            <person name="Itoh H."/>
            <person name="Senoo K."/>
        </authorList>
    </citation>
    <scope>NUCLEOTIDE SEQUENCE [LARGE SCALE GENOMIC DNA]</scope>
    <source>
        <strain evidence="3 4">Red111</strain>
    </source>
</reference>
<dbReference type="InterPro" id="IPR051829">
    <property type="entry name" value="Multiheme_Cytochr_ET"/>
</dbReference>